<dbReference type="AlphaFoldDB" id="A0A6A6P789"/>
<dbReference type="Pfam" id="PF06293">
    <property type="entry name" value="Kdo"/>
    <property type="match status" value="1"/>
</dbReference>
<dbReference type="InterPro" id="IPR011009">
    <property type="entry name" value="Kinase-like_dom_sf"/>
</dbReference>
<dbReference type="EMBL" id="MU001674">
    <property type="protein sequence ID" value="KAF2459724.1"/>
    <property type="molecule type" value="Genomic_DNA"/>
</dbReference>
<organism evidence="1 2">
    <name type="scientific">Lineolata rhizophorae</name>
    <dbReference type="NCBI Taxonomy" id="578093"/>
    <lineage>
        <taxon>Eukaryota</taxon>
        <taxon>Fungi</taxon>
        <taxon>Dikarya</taxon>
        <taxon>Ascomycota</taxon>
        <taxon>Pezizomycotina</taxon>
        <taxon>Dothideomycetes</taxon>
        <taxon>Dothideomycetes incertae sedis</taxon>
        <taxon>Lineolatales</taxon>
        <taxon>Lineolataceae</taxon>
        <taxon>Lineolata</taxon>
    </lineage>
</organism>
<evidence type="ECO:0000313" key="1">
    <source>
        <dbReference type="EMBL" id="KAF2459724.1"/>
    </source>
</evidence>
<dbReference type="Gene3D" id="1.10.510.10">
    <property type="entry name" value="Transferase(Phosphotransferase) domain 1"/>
    <property type="match status" value="1"/>
</dbReference>
<protein>
    <submittedName>
        <fullName evidence="1">Alpha-galactosidase A</fullName>
    </submittedName>
</protein>
<gene>
    <name evidence="1" type="ORF">BDY21DRAFT_336317</name>
</gene>
<accession>A0A6A6P789</accession>
<name>A0A6A6P789_9PEZI</name>
<sequence length="261" mass="29587">MPDIQLLHCSVDPDDISEFRIPVDGRHVKYLTIDAGLYAPDDMCFAPSLITMLPPLPPGDWNEGHISRNLLDGQPSFAAVAKSQLPAITHIWHPRRINYLDLRWSRKLRSQVYEAISPDFSAPVVVKLARFSHEIPMLDVETRAYQWIDGQDIGPAFLGHVVEEDRVMGFAMERIADAQHAGVEHLGLCRQTLQRLHRLGIRHGDVNRHNFLVREGRATLLDFDCAERCEDAGRLDEELRSLEDELRETSGRGGVVVENSR</sequence>
<dbReference type="OrthoDB" id="2687876at2759"/>
<evidence type="ECO:0000313" key="2">
    <source>
        <dbReference type="Proteomes" id="UP000799766"/>
    </source>
</evidence>
<dbReference type="SUPFAM" id="SSF56112">
    <property type="entry name" value="Protein kinase-like (PK-like)"/>
    <property type="match status" value="1"/>
</dbReference>
<keyword evidence="2" id="KW-1185">Reference proteome</keyword>
<proteinExistence type="predicted"/>
<dbReference type="Proteomes" id="UP000799766">
    <property type="component" value="Unassembled WGS sequence"/>
</dbReference>
<reference evidence="1" key="1">
    <citation type="journal article" date="2020" name="Stud. Mycol.">
        <title>101 Dothideomycetes genomes: a test case for predicting lifestyles and emergence of pathogens.</title>
        <authorList>
            <person name="Haridas S."/>
            <person name="Albert R."/>
            <person name="Binder M."/>
            <person name="Bloem J."/>
            <person name="Labutti K."/>
            <person name="Salamov A."/>
            <person name="Andreopoulos B."/>
            <person name="Baker S."/>
            <person name="Barry K."/>
            <person name="Bills G."/>
            <person name="Bluhm B."/>
            <person name="Cannon C."/>
            <person name="Castanera R."/>
            <person name="Culley D."/>
            <person name="Daum C."/>
            <person name="Ezra D."/>
            <person name="Gonzalez J."/>
            <person name="Henrissat B."/>
            <person name="Kuo A."/>
            <person name="Liang C."/>
            <person name="Lipzen A."/>
            <person name="Lutzoni F."/>
            <person name="Magnuson J."/>
            <person name="Mondo S."/>
            <person name="Nolan M."/>
            <person name="Ohm R."/>
            <person name="Pangilinan J."/>
            <person name="Park H.-J."/>
            <person name="Ramirez L."/>
            <person name="Alfaro M."/>
            <person name="Sun H."/>
            <person name="Tritt A."/>
            <person name="Yoshinaga Y."/>
            <person name="Zwiers L.-H."/>
            <person name="Turgeon B."/>
            <person name="Goodwin S."/>
            <person name="Spatafora J."/>
            <person name="Crous P."/>
            <person name="Grigoriev I."/>
        </authorList>
    </citation>
    <scope>NUCLEOTIDE SEQUENCE</scope>
    <source>
        <strain evidence="1">ATCC 16933</strain>
    </source>
</reference>